<dbReference type="PANTHER" id="PTHR11640:SF31">
    <property type="entry name" value="IRREGULAR CHIASM C-ROUGHEST PROTEIN-RELATED"/>
    <property type="match status" value="1"/>
</dbReference>
<dbReference type="SUPFAM" id="SSF48726">
    <property type="entry name" value="Immunoglobulin"/>
    <property type="match status" value="4"/>
</dbReference>
<feature type="region of interest" description="Disordered" evidence="6">
    <location>
        <begin position="682"/>
        <end position="705"/>
    </location>
</feature>
<keyword evidence="4" id="KW-0325">Glycoprotein</keyword>
<evidence type="ECO:0000313" key="11">
    <source>
        <dbReference type="WBParaSite" id="SBAD_0000083101-mRNA-1"/>
    </source>
</evidence>
<dbReference type="InterPro" id="IPR003598">
    <property type="entry name" value="Ig_sub2"/>
</dbReference>
<evidence type="ECO:0000256" key="1">
    <source>
        <dbReference type="ARBA" id="ARBA00004479"/>
    </source>
</evidence>
<evidence type="ECO:0000256" key="3">
    <source>
        <dbReference type="ARBA" id="ARBA00023157"/>
    </source>
</evidence>
<evidence type="ECO:0000313" key="10">
    <source>
        <dbReference type="Proteomes" id="UP000270296"/>
    </source>
</evidence>
<keyword evidence="10" id="KW-1185">Reference proteome</keyword>
<dbReference type="InterPro" id="IPR003599">
    <property type="entry name" value="Ig_sub"/>
</dbReference>
<evidence type="ECO:0000313" key="9">
    <source>
        <dbReference type="EMBL" id="VDO92193.1"/>
    </source>
</evidence>
<evidence type="ECO:0000256" key="7">
    <source>
        <dbReference type="SAM" id="Phobius"/>
    </source>
</evidence>
<evidence type="ECO:0000256" key="4">
    <source>
        <dbReference type="ARBA" id="ARBA00023180"/>
    </source>
</evidence>
<evidence type="ECO:0000259" key="8">
    <source>
        <dbReference type="PROSITE" id="PS50835"/>
    </source>
</evidence>
<dbReference type="AlphaFoldDB" id="A0A183IB14"/>
<keyword evidence="5" id="KW-0393">Immunoglobulin domain</keyword>
<feature type="domain" description="Ig-like" evidence="8">
    <location>
        <begin position="416"/>
        <end position="512"/>
    </location>
</feature>
<keyword evidence="7" id="KW-0812">Transmembrane</keyword>
<dbReference type="Gene3D" id="2.60.40.10">
    <property type="entry name" value="Immunoglobulins"/>
    <property type="match status" value="5"/>
</dbReference>
<dbReference type="InterPro" id="IPR007110">
    <property type="entry name" value="Ig-like_dom"/>
</dbReference>
<keyword evidence="7" id="KW-1133">Transmembrane helix</keyword>
<dbReference type="Pfam" id="PF13927">
    <property type="entry name" value="Ig_3"/>
    <property type="match status" value="2"/>
</dbReference>
<name>A0A183IB14_9BILA</name>
<dbReference type="InterPro" id="IPR036179">
    <property type="entry name" value="Ig-like_dom_sf"/>
</dbReference>
<feature type="domain" description="Ig-like" evidence="8">
    <location>
        <begin position="12"/>
        <end position="110"/>
    </location>
</feature>
<protein>
    <submittedName>
        <fullName evidence="11">Nephrin</fullName>
    </submittedName>
</protein>
<dbReference type="Pfam" id="PF07679">
    <property type="entry name" value="I-set"/>
    <property type="match status" value="1"/>
</dbReference>
<reference evidence="11" key="1">
    <citation type="submission" date="2016-06" db="UniProtKB">
        <authorList>
            <consortium name="WormBaseParasite"/>
        </authorList>
    </citation>
    <scope>IDENTIFICATION</scope>
</reference>
<dbReference type="CDD" id="cd00096">
    <property type="entry name" value="Ig"/>
    <property type="match status" value="2"/>
</dbReference>
<dbReference type="EMBL" id="UZAM01006630">
    <property type="protein sequence ID" value="VDO92193.1"/>
    <property type="molecule type" value="Genomic_DNA"/>
</dbReference>
<dbReference type="InterPro" id="IPR051275">
    <property type="entry name" value="Cell_adhesion_signaling"/>
</dbReference>
<keyword evidence="2 7" id="KW-0472">Membrane</keyword>
<sequence length="705" mass="77953">MLLASLAFAQSQRILQQPADTKAVIGATVLLRCQVENQISAITWTKNKFILGSSRSLPAYPRYSMVGSSVKGEYHLEIKNVSLSDDAVYQCTLAKGVDQPEESSQPVRLTVIVPPTYVQLANNSVPASVNEDDEQLISCTSGNARPAASIQWKVSSTANGSEPSRLLDNDHDSKVQAKKHGFLYSTTSTIRRVFFLLYTSFDFDLFLPKAADDGHFIVCEVRHEALESPLTSATKLNIRYRPKVSVKLVHSQSESGEKTSWLVCDAEGKPNETMRYEWRMDNKILKNAKSSQLHLPDAADQKEGTEYICTATNSVGSGNGSFSVTSRHAPKALQKDTTIKVVDEGSTVTLECKMDGNPPPTITWNKLGENRVLHKGSQFVIEKVRTDHQGNYRCDGFVPGFPVQSLNFVLNVNGPPSVNIVSSLWNSEQRSAEIVCAVVAHPAVKSIQWLRNQQPIDFRMSKNNFEKYELPKAGDVVYSKLKVYKLDSDELGVFNCTAYNDYGSNSSSAQLYLNDNMSLYVMVPGVVGGCVAILILAFALILMNHKHLCGSKMSVQSDVQSDFTIKVEALDGNGLPLPYYCDLYGENADGVEILRNKKNGQLPQMRYADDTALLNETNHVNGGPNYTFTHHNHSLTSPNSTFFTNDLVSVPYRSLASYCDQNYLLGFVPMQLETLAEVPTPDAADEQREMASYMPRCPSQSSTHV</sequence>
<dbReference type="SMART" id="SM00409">
    <property type="entry name" value="IG"/>
    <property type="match status" value="4"/>
</dbReference>
<feature type="domain" description="Ig-like" evidence="8">
    <location>
        <begin position="115"/>
        <end position="231"/>
    </location>
</feature>
<keyword evidence="3" id="KW-1015">Disulfide bond</keyword>
<proteinExistence type="predicted"/>
<dbReference type="Proteomes" id="UP000270296">
    <property type="component" value="Unassembled WGS sequence"/>
</dbReference>
<evidence type="ECO:0000256" key="2">
    <source>
        <dbReference type="ARBA" id="ARBA00023136"/>
    </source>
</evidence>
<feature type="domain" description="Ig-like" evidence="8">
    <location>
        <begin position="330"/>
        <end position="394"/>
    </location>
</feature>
<dbReference type="WBParaSite" id="SBAD_0000083101-mRNA-1">
    <property type="protein sequence ID" value="SBAD_0000083101-mRNA-1"/>
    <property type="gene ID" value="SBAD_0000083101"/>
</dbReference>
<dbReference type="OrthoDB" id="6413693at2759"/>
<reference evidence="9 10" key="2">
    <citation type="submission" date="2018-11" db="EMBL/GenBank/DDBJ databases">
        <authorList>
            <consortium name="Pathogen Informatics"/>
        </authorList>
    </citation>
    <scope>NUCLEOTIDE SEQUENCE [LARGE SCALE GENOMIC DNA]</scope>
</reference>
<accession>A0A183IB14</accession>
<evidence type="ECO:0000256" key="6">
    <source>
        <dbReference type="SAM" id="MobiDB-lite"/>
    </source>
</evidence>
<feature type="transmembrane region" description="Helical" evidence="7">
    <location>
        <begin position="517"/>
        <end position="543"/>
    </location>
</feature>
<dbReference type="PANTHER" id="PTHR11640">
    <property type="entry name" value="NEPHRIN"/>
    <property type="match status" value="1"/>
</dbReference>
<dbReference type="InterPro" id="IPR013783">
    <property type="entry name" value="Ig-like_fold"/>
</dbReference>
<dbReference type="InterPro" id="IPR013098">
    <property type="entry name" value="Ig_I-set"/>
</dbReference>
<organism evidence="11">
    <name type="scientific">Soboliphyme baturini</name>
    <dbReference type="NCBI Taxonomy" id="241478"/>
    <lineage>
        <taxon>Eukaryota</taxon>
        <taxon>Metazoa</taxon>
        <taxon>Ecdysozoa</taxon>
        <taxon>Nematoda</taxon>
        <taxon>Enoplea</taxon>
        <taxon>Dorylaimia</taxon>
        <taxon>Dioctophymatida</taxon>
        <taxon>Dioctophymatoidea</taxon>
        <taxon>Soboliphymatidae</taxon>
        <taxon>Soboliphyme</taxon>
    </lineage>
</organism>
<dbReference type="SMART" id="SM00408">
    <property type="entry name" value="IGc2"/>
    <property type="match status" value="4"/>
</dbReference>
<feature type="domain" description="Ig-like" evidence="8">
    <location>
        <begin position="242"/>
        <end position="325"/>
    </location>
</feature>
<comment type="subcellular location">
    <subcellularLocation>
        <location evidence="1">Membrane</location>
        <topology evidence="1">Single-pass type I membrane protein</topology>
    </subcellularLocation>
</comment>
<dbReference type="GO" id="GO:0016020">
    <property type="term" value="C:membrane"/>
    <property type="evidence" value="ECO:0007669"/>
    <property type="project" value="UniProtKB-SubCell"/>
</dbReference>
<gene>
    <name evidence="9" type="ORF">SBAD_LOCUS808</name>
</gene>
<evidence type="ECO:0000256" key="5">
    <source>
        <dbReference type="ARBA" id="ARBA00023319"/>
    </source>
</evidence>
<dbReference type="PROSITE" id="PS50835">
    <property type="entry name" value="IG_LIKE"/>
    <property type="match status" value="5"/>
</dbReference>